<accession>A0ABV8LY79</accession>
<keyword evidence="4" id="KW-1185">Reference proteome</keyword>
<dbReference type="Pfam" id="PF06445">
    <property type="entry name" value="GyrI-like"/>
    <property type="match status" value="1"/>
</dbReference>
<evidence type="ECO:0000313" key="4">
    <source>
        <dbReference type="Proteomes" id="UP001595816"/>
    </source>
</evidence>
<dbReference type="SUPFAM" id="SSF46955">
    <property type="entry name" value="Putative DNA-binding domain"/>
    <property type="match status" value="1"/>
</dbReference>
<keyword evidence="1" id="KW-0238">DNA-binding</keyword>
<dbReference type="PROSITE" id="PS00552">
    <property type="entry name" value="HTH_MERR_1"/>
    <property type="match status" value="1"/>
</dbReference>
<dbReference type="InterPro" id="IPR029442">
    <property type="entry name" value="GyrI-like"/>
</dbReference>
<dbReference type="PANTHER" id="PTHR30204">
    <property type="entry name" value="REDOX-CYCLING DRUG-SENSING TRANSCRIPTIONAL ACTIVATOR SOXR"/>
    <property type="match status" value="1"/>
</dbReference>
<name>A0ABV8LY79_9ACTN</name>
<sequence>MGTVQDEMTIGRFARLCRLSVKQLRHYDEAGLLRPARVDPATGYRYYVPAQARDALTVALLREIDLPLAVITAVLATPEPDRGRLLTAERDRLAERIDRDRARLALLDRLASGHPDHEVVRTTEPARRFAVVRATADPGRIGAAYGECVGRLLATLAGQPWTPPLWGLYPLDLPDGAADGMAVAAAAETDAITTLETVDLPAADVVSTVHHGPYAELPLAYHTLFAWIHERGLTPVGPARETYLVGPGEAEPADLLTRVILEVRP</sequence>
<evidence type="ECO:0000313" key="3">
    <source>
        <dbReference type="EMBL" id="MFC4136052.1"/>
    </source>
</evidence>
<dbReference type="EMBL" id="JBHSAY010000028">
    <property type="protein sequence ID" value="MFC4136052.1"/>
    <property type="molecule type" value="Genomic_DNA"/>
</dbReference>
<dbReference type="InterPro" id="IPR011256">
    <property type="entry name" value="Reg_factor_effector_dom_sf"/>
</dbReference>
<dbReference type="InterPro" id="IPR000551">
    <property type="entry name" value="MerR-type_HTH_dom"/>
</dbReference>
<dbReference type="Gene3D" id="1.10.1660.10">
    <property type="match status" value="1"/>
</dbReference>
<dbReference type="RefSeq" id="WP_253762686.1">
    <property type="nucleotide sequence ID" value="NZ_JAMZDZ010000001.1"/>
</dbReference>
<dbReference type="Pfam" id="PF13411">
    <property type="entry name" value="MerR_1"/>
    <property type="match status" value="1"/>
</dbReference>
<dbReference type="PANTHER" id="PTHR30204:SF97">
    <property type="entry name" value="MERR FAMILY REGULATORY PROTEIN"/>
    <property type="match status" value="1"/>
</dbReference>
<comment type="caution">
    <text evidence="3">The sequence shown here is derived from an EMBL/GenBank/DDBJ whole genome shotgun (WGS) entry which is preliminary data.</text>
</comment>
<dbReference type="InterPro" id="IPR010499">
    <property type="entry name" value="AraC_E-bd"/>
</dbReference>
<dbReference type="PROSITE" id="PS50937">
    <property type="entry name" value="HTH_MERR_2"/>
    <property type="match status" value="1"/>
</dbReference>
<dbReference type="SMART" id="SM00871">
    <property type="entry name" value="AraC_E_bind"/>
    <property type="match status" value="1"/>
</dbReference>
<evidence type="ECO:0000256" key="1">
    <source>
        <dbReference type="ARBA" id="ARBA00023125"/>
    </source>
</evidence>
<gene>
    <name evidence="3" type="ORF">ACFOZ4_36060</name>
</gene>
<proteinExistence type="predicted"/>
<dbReference type="CDD" id="cd01107">
    <property type="entry name" value="HTH_BmrR"/>
    <property type="match status" value="1"/>
</dbReference>
<feature type="domain" description="HTH merR-type" evidence="2">
    <location>
        <begin position="7"/>
        <end position="77"/>
    </location>
</feature>
<dbReference type="Gene3D" id="3.20.80.10">
    <property type="entry name" value="Regulatory factor, effector binding domain"/>
    <property type="match status" value="1"/>
</dbReference>
<evidence type="ECO:0000259" key="2">
    <source>
        <dbReference type="PROSITE" id="PS50937"/>
    </source>
</evidence>
<dbReference type="InterPro" id="IPR047057">
    <property type="entry name" value="MerR_fam"/>
</dbReference>
<dbReference type="SUPFAM" id="SSF55136">
    <property type="entry name" value="Probable bacterial effector-binding domain"/>
    <property type="match status" value="1"/>
</dbReference>
<dbReference type="SMART" id="SM00422">
    <property type="entry name" value="HTH_MERR"/>
    <property type="match status" value="1"/>
</dbReference>
<organism evidence="3 4">
    <name type="scientific">Hamadaea flava</name>
    <dbReference type="NCBI Taxonomy" id="1742688"/>
    <lineage>
        <taxon>Bacteria</taxon>
        <taxon>Bacillati</taxon>
        <taxon>Actinomycetota</taxon>
        <taxon>Actinomycetes</taxon>
        <taxon>Micromonosporales</taxon>
        <taxon>Micromonosporaceae</taxon>
        <taxon>Hamadaea</taxon>
    </lineage>
</organism>
<dbReference type="InterPro" id="IPR009061">
    <property type="entry name" value="DNA-bd_dom_put_sf"/>
</dbReference>
<reference evidence="4" key="1">
    <citation type="journal article" date="2019" name="Int. J. Syst. Evol. Microbiol.">
        <title>The Global Catalogue of Microorganisms (GCM) 10K type strain sequencing project: providing services to taxonomists for standard genome sequencing and annotation.</title>
        <authorList>
            <consortium name="The Broad Institute Genomics Platform"/>
            <consortium name="The Broad Institute Genome Sequencing Center for Infectious Disease"/>
            <person name="Wu L."/>
            <person name="Ma J."/>
        </authorList>
    </citation>
    <scope>NUCLEOTIDE SEQUENCE [LARGE SCALE GENOMIC DNA]</scope>
    <source>
        <strain evidence="4">CGMCC 4.7289</strain>
    </source>
</reference>
<dbReference type="Proteomes" id="UP001595816">
    <property type="component" value="Unassembled WGS sequence"/>
</dbReference>
<protein>
    <submittedName>
        <fullName evidence="3">MerR family transcriptional regulator</fullName>
    </submittedName>
</protein>